<dbReference type="Proteomes" id="UP001157006">
    <property type="component" value="Chromosome 1L"/>
</dbReference>
<evidence type="ECO:0000313" key="1">
    <source>
        <dbReference type="EMBL" id="CAI8588154.1"/>
    </source>
</evidence>
<organism evidence="1 2">
    <name type="scientific">Vicia faba</name>
    <name type="common">Broad bean</name>
    <name type="synonym">Faba vulgaris</name>
    <dbReference type="NCBI Taxonomy" id="3906"/>
    <lineage>
        <taxon>Eukaryota</taxon>
        <taxon>Viridiplantae</taxon>
        <taxon>Streptophyta</taxon>
        <taxon>Embryophyta</taxon>
        <taxon>Tracheophyta</taxon>
        <taxon>Spermatophyta</taxon>
        <taxon>Magnoliopsida</taxon>
        <taxon>eudicotyledons</taxon>
        <taxon>Gunneridae</taxon>
        <taxon>Pentapetalae</taxon>
        <taxon>rosids</taxon>
        <taxon>fabids</taxon>
        <taxon>Fabales</taxon>
        <taxon>Fabaceae</taxon>
        <taxon>Papilionoideae</taxon>
        <taxon>50 kb inversion clade</taxon>
        <taxon>NPAAA clade</taxon>
        <taxon>Hologalegina</taxon>
        <taxon>IRL clade</taxon>
        <taxon>Fabeae</taxon>
        <taxon>Vicia</taxon>
    </lineage>
</organism>
<gene>
    <name evidence="1" type="ORF">VFH_I334200</name>
</gene>
<keyword evidence="2" id="KW-1185">Reference proteome</keyword>
<accession>A0AAV0YRT4</accession>
<sequence length="152" mass="17471">MLVKKSRLKWLKHGDSNSGFFHKVMKDRIRHNHIGPIVSSGRLVESVTEINEVVLSHFLNKFIESEGERPLLEGIPFKIISEEKTCFLIVLFKKTKLRRLYGGVVDSKVRVRMVSPFSSLKSAGRLLKTTLFGFLITFISVVKFQRRLLLLS</sequence>
<reference evidence="1 2" key="1">
    <citation type="submission" date="2023-01" db="EMBL/GenBank/DDBJ databases">
        <authorList>
            <person name="Kreplak J."/>
        </authorList>
    </citation>
    <scope>NUCLEOTIDE SEQUENCE [LARGE SCALE GENOMIC DNA]</scope>
</reference>
<dbReference type="EMBL" id="OX451736">
    <property type="protein sequence ID" value="CAI8588154.1"/>
    <property type="molecule type" value="Genomic_DNA"/>
</dbReference>
<dbReference type="AlphaFoldDB" id="A0AAV0YRT4"/>
<proteinExistence type="predicted"/>
<name>A0AAV0YRT4_VICFA</name>
<evidence type="ECO:0000313" key="2">
    <source>
        <dbReference type="Proteomes" id="UP001157006"/>
    </source>
</evidence>
<protein>
    <submittedName>
        <fullName evidence="1">Uncharacterized protein</fullName>
    </submittedName>
</protein>